<dbReference type="AlphaFoldDB" id="A0A161IIH3"/>
<reference evidence="1 2" key="1">
    <citation type="submission" date="2016-04" db="EMBL/GenBank/DDBJ databases">
        <title>Complete genome sequence of Fictibacillus phosphorivorans G25-29, a strain toxic to nematodes.</title>
        <authorList>
            <person name="Zheng Z."/>
        </authorList>
    </citation>
    <scope>NUCLEOTIDE SEQUENCE [LARGE SCALE GENOMIC DNA]</scope>
    <source>
        <strain evidence="1 2">G25-29</strain>
    </source>
</reference>
<dbReference type="EMBL" id="CP015378">
    <property type="protein sequence ID" value="ANC75959.1"/>
    <property type="molecule type" value="Genomic_DNA"/>
</dbReference>
<dbReference type="KEGG" id="fpn:ABE65_003665"/>
<dbReference type="STRING" id="1221500.ABE65_003665"/>
<evidence type="ECO:0000313" key="1">
    <source>
        <dbReference type="EMBL" id="ANC75959.1"/>
    </source>
</evidence>
<proteinExistence type="predicted"/>
<organism evidence="1 2">
    <name type="scientific">Fictibacillus phosphorivorans</name>
    <dbReference type="NCBI Taxonomy" id="1221500"/>
    <lineage>
        <taxon>Bacteria</taxon>
        <taxon>Bacillati</taxon>
        <taxon>Bacillota</taxon>
        <taxon>Bacilli</taxon>
        <taxon>Bacillales</taxon>
        <taxon>Fictibacillaceae</taxon>
        <taxon>Fictibacillus</taxon>
    </lineage>
</organism>
<name>A0A161IIH3_9BACL</name>
<gene>
    <name evidence="1" type="ORF">ABE65_003665</name>
</gene>
<evidence type="ECO:0000313" key="2">
    <source>
        <dbReference type="Proteomes" id="UP000076623"/>
    </source>
</evidence>
<accession>A0A161IIH3</accession>
<dbReference type="Proteomes" id="UP000076623">
    <property type="component" value="Chromosome"/>
</dbReference>
<keyword evidence="2" id="KW-1185">Reference proteome</keyword>
<sequence>MVVEDGQGGRLLFLMRVWKLELEAGRMSNCVGKPIFFIFDLIGTCLRLMVDCFDLMDAHFDLIDTTSDLIQCAARPNPSSTHLIRFKQHAPVKAFKTQRTSILPKS</sequence>
<protein>
    <submittedName>
        <fullName evidence="1">Uncharacterized protein</fullName>
    </submittedName>
</protein>